<dbReference type="KEGG" id="cmq:B840_02625"/>
<evidence type="ECO:0000256" key="2">
    <source>
        <dbReference type="SAM" id="MobiDB-lite"/>
    </source>
</evidence>
<reference evidence="4 5" key="1">
    <citation type="submission" date="2014-05" db="EMBL/GenBank/DDBJ databases">
        <title>Complete genome sequence of Corynebacterium marinum DSM 44953.</title>
        <authorList>
            <person name="Schaffert L."/>
            <person name="Albersmeier A."/>
            <person name="Kalinowski J."/>
            <person name="Ruckert C."/>
        </authorList>
    </citation>
    <scope>NUCLEOTIDE SEQUENCE [LARGE SCALE GENOMIC DNA]</scope>
    <source>
        <strain evidence="4 5">DSM 44953</strain>
    </source>
</reference>
<dbReference type="RefSeq" id="WP_042620839.1">
    <property type="nucleotide sequence ID" value="NZ_CP007790.1"/>
</dbReference>
<dbReference type="OrthoDB" id="4426927at2"/>
<proteinExistence type="predicted"/>
<protein>
    <recommendedName>
        <fullName evidence="3">DUF4352 domain-containing protein</fullName>
    </recommendedName>
</protein>
<name>A0A0B6TJM8_9CORY</name>
<dbReference type="Pfam" id="PF11611">
    <property type="entry name" value="DUF4352"/>
    <property type="match status" value="1"/>
</dbReference>
<dbReference type="InterPro" id="IPR029051">
    <property type="entry name" value="DUF4352"/>
</dbReference>
<keyword evidence="1" id="KW-0732">Signal</keyword>
<dbReference type="HOGENOM" id="CLU_1336655_0_0_11"/>
<accession>A0A0B6TJM8</accession>
<keyword evidence="5" id="KW-1185">Reference proteome</keyword>
<feature type="domain" description="DUF4352" evidence="3">
    <location>
        <begin position="127"/>
        <end position="215"/>
    </location>
</feature>
<evidence type="ECO:0000259" key="3">
    <source>
        <dbReference type="Pfam" id="PF11611"/>
    </source>
</evidence>
<evidence type="ECO:0000256" key="1">
    <source>
        <dbReference type="ARBA" id="ARBA00022729"/>
    </source>
</evidence>
<dbReference type="AlphaFoldDB" id="A0A0B6TJM8"/>
<evidence type="ECO:0000313" key="5">
    <source>
        <dbReference type="Proteomes" id="UP000031928"/>
    </source>
</evidence>
<feature type="compositionally biased region" description="Polar residues" evidence="2">
    <location>
        <begin position="1"/>
        <end position="17"/>
    </location>
</feature>
<organism evidence="4 5">
    <name type="scientific">Corynebacterium marinum DSM 44953</name>
    <dbReference type="NCBI Taxonomy" id="1224162"/>
    <lineage>
        <taxon>Bacteria</taxon>
        <taxon>Bacillati</taxon>
        <taxon>Actinomycetota</taxon>
        <taxon>Actinomycetes</taxon>
        <taxon>Mycobacteriales</taxon>
        <taxon>Corynebacteriaceae</taxon>
        <taxon>Corynebacterium</taxon>
    </lineage>
</organism>
<feature type="region of interest" description="Disordered" evidence="2">
    <location>
        <begin position="1"/>
        <end position="32"/>
    </location>
</feature>
<evidence type="ECO:0000313" key="4">
    <source>
        <dbReference type="EMBL" id="AJK68153.1"/>
    </source>
</evidence>
<gene>
    <name evidence="4" type="ORF">B840_02625</name>
</gene>
<sequence>MTNPDPNQPHIQGQPFNQAYAPAPEPEQKKKKKWPWIIGIGAVLVLFANIGGGDSEDEATTAADDTVVESAEAAEAVEAVEANDAEAVPAAAPAEEASPAEEQPGALMIGEAGETGGMNVTVGNARFASDVLGTYICTDVALTNNANSKKSFNQFDFELEKPNGVVSNTTFTGLDIKNLEIAELNPGGTTDGTVCFDSDGTSGEYQIVYKGGFFNTPLTWSANL</sequence>
<dbReference type="Gene3D" id="2.60.40.1240">
    <property type="match status" value="1"/>
</dbReference>
<dbReference type="STRING" id="1224162.B840_02625"/>
<dbReference type="InterPro" id="IPR029050">
    <property type="entry name" value="Immunoprotect_excell_Ig-like"/>
</dbReference>
<dbReference type="EMBL" id="CP007790">
    <property type="protein sequence ID" value="AJK68153.1"/>
    <property type="molecule type" value="Genomic_DNA"/>
</dbReference>
<dbReference type="Proteomes" id="UP000031928">
    <property type="component" value="Chromosome"/>
</dbReference>